<evidence type="ECO:0000256" key="1">
    <source>
        <dbReference type="SAM" id="MobiDB-lite"/>
    </source>
</evidence>
<evidence type="ECO:0000313" key="2">
    <source>
        <dbReference type="EMBL" id="GFA06311.1"/>
    </source>
</evidence>
<name>A0A699J2X6_TANCI</name>
<sequence length="106" mass="12107">LIDVDVSECPYRCTMSKKPNELQNLLFKRSVTDWIGCKVDKLDRFPKGYNRSVLKEPSRSVPKEPSRSVPEEPSRSVPEEPSRSVPEEPTRSVPKEPSRSVLKEPI</sequence>
<dbReference type="AlphaFoldDB" id="A0A699J2X6"/>
<protein>
    <submittedName>
        <fullName evidence="2">Uncharacterized protein</fullName>
    </submittedName>
</protein>
<proteinExistence type="predicted"/>
<dbReference type="EMBL" id="BKCJ010363210">
    <property type="protein sequence ID" value="GFA06311.1"/>
    <property type="molecule type" value="Genomic_DNA"/>
</dbReference>
<reference evidence="2" key="1">
    <citation type="journal article" date="2019" name="Sci. Rep.">
        <title>Draft genome of Tanacetum cinerariifolium, the natural source of mosquito coil.</title>
        <authorList>
            <person name="Yamashiro T."/>
            <person name="Shiraishi A."/>
            <person name="Satake H."/>
            <person name="Nakayama K."/>
        </authorList>
    </citation>
    <scope>NUCLEOTIDE SEQUENCE</scope>
</reference>
<comment type="caution">
    <text evidence="2">The sequence shown here is derived from an EMBL/GenBank/DDBJ whole genome shotgun (WGS) entry which is preliminary data.</text>
</comment>
<feature type="non-terminal residue" evidence="2">
    <location>
        <position position="1"/>
    </location>
</feature>
<accession>A0A699J2X6</accession>
<feature type="region of interest" description="Disordered" evidence="1">
    <location>
        <begin position="53"/>
        <end position="106"/>
    </location>
</feature>
<gene>
    <name evidence="2" type="ORF">Tci_578283</name>
</gene>
<organism evidence="2">
    <name type="scientific">Tanacetum cinerariifolium</name>
    <name type="common">Dalmatian daisy</name>
    <name type="synonym">Chrysanthemum cinerariifolium</name>
    <dbReference type="NCBI Taxonomy" id="118510"/>
    <lineage>
        <taxon>Eukaryota</taxon>
        <taxon>Viridiplantae</taxon>
        <taxon>Streptophyta</taxon>
        <taxon>Embryophyta</taxon>
        <taxon>Tracheophyta</taxon>
        <taxon>Spermatophyta</taxon>
        <taxon>Magnoliopsida</taxon>
        <taxon>eudicotyledons</taxon>
        <taxon>Gunneridae</taxon>
        <taxon>Pentapetalae</taxon>
        <taxon>asterids</taxon>
        <taxon>campanulids</taxon>
        <taxon>Asterales</taxon>
        <taxon>Asteraceae</taxon>
        <taxon>Asteroideae</taxon>
        <taxon>Anthemideae</taxon>
        <taxon>Anthemidinae</taxon>
        <taxon>Tanacetum</taxon>
    </lineage>
</organism>